<dbReference type="GO" id="GO:0000775">
    <property type="term" value="C:chromosome, centromeric region"/>
    <property type="evidence" value="ECO:0007669"/>
    <property type="project" value="InterPro"/>
</dbReference>
<dbReference type="GO" id="GO:0005634">
    <property type="term" value="C:nucleus"/>
    <property type="evidence" value="ECO:0007669"/>
    <property type="project" value="InterPro"/>
</dbReference>
<feature type="compositionally biased region" description="Low complexity" evidence="4">
    <location>
        <begin position="839"/>
        <end position="853"/>
    </location>
</feature>
<feature type="compositionally biased region" description="Low complexity" evidence="4">
    <location>
        <begin position="283"/>
        <end position="298"/>
    </location>
</feature>
<feature type="region of interest" description="Disordered" evidence="4">
    <location>
        <begin position="206"/>
        <end position="310"/>
    </location>
</feature>
<keyword evidence="3" id="KW-0175">Coiled coil</keyword>
<feature type="compositionally biased region" description="Polar residues" evidence="4">
    <location>
        <begin position="745"/>
        <end position="755"/>
    </location>
</feature>
<feature type="compositionally biased region" description="Low complexity" evidence="4">
    <location>
        <begin position="639"/>
        <end position="653"/>
    </location>
</feature>
<feature type="domain" description="Shugoshin C-terminal" evidence="5">
    <location>
        <begin position="660"/>
        <end position="682"/>
    </location>
</feature>
<feature type="coiled-coil region" evidence="3">
    <location>
        <begin position="32"/>
        <end position="73"/>
    </location>
</feature>
<evidence type="ECO:0000256" key="1">
    <source>
        <dbReference type="ARBA" id="ARBA00010845"/>
    </source>
</evidence>
<protein>
    <submittedName>
        <fullName evidence="6">Shugoshin, C-terminal</fullName>
    </submittedName>
</protein>
<feature type="region of interest" description="Disordered" evidence="4">
    <location>
        <begin position="446"/>
        <end position="480"/>
    </location>
</feature>
<dbReference type="InterPro" id="IPR011515">
    <property type="entry name" value="Shugoshin_C"/>
</dbReference>
<feature type="compositionally biased region" description="Polar residues" evidence="4">
    <location>
        <begin position="272"/>
        <end position="282"/>
    </location>
</feature>
<dbReference type="AlphaFoldDB" id="A0A0F7SF18"/>
<dbReference type="Pfam" id="PF07557">
    <property type="entry name" value="Shugoshin_C"/>
    <property type="match status" value="1"/>
</dbReference>
<feature type="compositionally biased region" description="Basic and acidic residues" evidence="4">
    <location>
        <begin position="654"/>
        <end position="670"/>
    </location>
</feature>
<evidence type="ECO:0000256" key="3">
    <source>
        <dbReference type="SAM" id="Coils"/>
    </source>
</evidence>
<dbReference type="CDD" id="cd14686">
    <property type="entry name" value="bZIP"/>
    <property type="match status" value="1"/>
</dbReference>
<keyword evidence="2" id="KW-0159">Chromosome partition</keyword>
<evidence type="ECO:0000256" key="4">
    <source>
        <dbReference type="SAM" id="MobiDB-lite"/>
    </source>
</evidence>
<proteinExistence type="inferred from homology"/>
<feature type="compositionally biased region" description="Low complexity" evidence="4">
    <location>
        <begin position="212"/>
        <end position="230"/>
    </location>
</feature>
<organism evidence="6">
    <name type="scientific">Phaffia rhodozyma</name>
    <name type="common">Yeast</name>
    <name type="synonym">Xanthophyllomyces dendrorhous</name>
    <dbReference type="NCBI Taxonomy" id="264483"/>
    <lineage>
        <taxon>Eukaryota</taxon>
        <taxon>Fungi</taxon>
        <taxon>Dikarya</taxon>
        <taxon>Basidiomycota</taxon>
        <taxon>Agaricomycotina</taxon>
        <taxon>Tremellomycetes</taxon>
        <taxon>Cystofilobasidiales</taxon>
        <taxon>Mrakiaceae</taxon>
        <taxon>Phaffia</taxon>
    </lineage>
</organism>
<name>A0A0F7SF18_PHARH</name>
<feature type="compositionally biased region" description="Polar residues" evidence="4">
    <location>
        <begin position="696"/>
        <end position="706"/>
    </location>
</feature>
<evidence type="ECO:0000313" key="6">
    <source>
        <dbReference type="EMBL" id="CDZ97256.1"/>
    </source>
</evidence>
<feature type="region of interest" description="Disordered" evidence="4">
    <location>
        <begin position="546"/>
        <end position="892"/>
    </location>
</feature>
<dbReference type="EMBL" id="LN483167">
    <property type="protein sequence ID" value="CDZ97256.1"/>
    <property type="molecule type" value="Genomic_DNA"/>
</dbReference>
<feature type="compositionally biased region" description="Low complexity" evidence="4">
    <location>
        <begin position="244"/>
        <end position="255"/>
    </location>
</feature>
<dbReference type="GO" id="GO:0045132">
    <property type="term" value="P:meiotic chromosome segregation"/>
    <property type="evidence" value="ECO:0007669"/>
    <property type="project" value="InterPro"/>
</dbReference>
<evidence type="ECO:0000256" key="2">
    <source>
        <dbReference type="ARBA" id="ARBA00022829"/>
    </source>
</evidence>
<feature type="compositionally biased region" description="Acidic residues" evidence="4">
    <location>
        <begin position="568"/>
        <end position="580"/>
    </location>
</feature>
<feature type="compositionally biased region" description="Acidic residues" evidence="4">
    <location>
        <begin position="763"/>
        <end position="786"/>
    </location>
</feature>
<comment type="similarity">
    <text evidence="1">Belongs to the shugoshin family.</text>
</comment>
<evidence type="ECO:0000259" key="5">
    <source>
        <dbReference type="Pfam" id="PF07557"/>
    </source>
</evidence>
<feature type="compositionally biased region" description="Basic and acidic residues" evidence="4">
    <location>
        <begin position="787"/>
        <end position="804"/>
    </location>
</feature>
<sequence length="892" mass="97142">MPSPSKVGAKKPRYLIEVERLRERLHGITLKHNDVVINNVAHRQKIKELENEVYDLRDEVIRLSERNIRLEAEVGRLRKVEFKSKQDRNGSLQNFLNKEEDAKILLHVLSTLIVSAPALTVLRDEILSNVAPSPPSSTSPLLNRSALPTPLSPHQPFAYWQPKLNPQGTVKASASPVGIDNTLKEEDEPSEDFAQPGSLYMALNQQTVEPPSSSTSLSSIASSSSSRSLSQEAYQPLNPPPTQSAVLARSQSRSSRAARRSSGFLLPPGPNPTQQRTESGLPSNSTSQSAFQSSSGGSEARSTAELSAHKSKGLEKGDVLGEWETVEVKQEPLDEARFLNALNGEMIKKTVRVGDVELFDEISPEDEDKKTVETTIGRAVVPSIPMELTQRPTLTKPVALAIRKGMSSGSLENCSSVSKMIKPPSTATKSLVLPLIASNVPSIAGSSSAPVLPSNSTTISRSSVSKSKTSLVGSMKPPNPKTGFSLISHSTSASSSSSTISAAHTVVAEEGPIKLNGIYNTSQAESKGGSSMVKMKDVADQLRKGIVGPIDRNSPPEKSKLKGKSKAEEEEFVAGVDMDDIGVGYRDDEDQEGEEDRRRMRRRASPATYISEFRQDTTLSRPTLYTPPPEDAPSGTTISSVPSRSASWSTTSKSTEEIQGRRGRERKSVNYKEPSLTTKMRKPADDTTSKPKSRNILPSSSRASSQEVEHDLLSSMDAKNPALVVPRNDLVRRKSSLPKKPPIDNTMTIGRTGSGSHAKMSFSEEEEEEEPEDEDEDEDDYEEIDDREPKAYEEMRPEARRDTGRYSSTSVDTQEVGGDSYDEEDDDHDGAIRRLKIITPAPRASTSSSSSTATRRRDSGLTAGSKKGRIRVPSGDEDDVNFPLDSSRVSIL</sequence>
<feature type="compositionally biased region" description="Low complexity" evidence="4">
    <location>
        <begin position="454"/>
        <end position="474"/>
    </location>
</feature>
<accession>A0A0F7SF18</accession>
<reference evidence="6" key="1">
    <citation type="submission" date="2014-08" db="EMBL/GenBank/DDBJ databases">
        <authorList>
            <person name="Sharma Rahul"/>
            <person name="Thines Marco"/>
        </authorList>
    </citation>
    <scope>NUCLEOTIDE SEQUENCE</scope>
</reference>